<dbReference type="PANTHER" id="PTHR43976">
    <property type="entry name" value="SHORT CHAIN DEHYDROGENASE"/>
    <property type="match status" value="1"/>
</dbReference>
<accession>A0ABN0SN50</accession>
<dbReference type="InterPro" id="IPR002347">
    <property type="entry name" value="SDR_fam"/>
</dbReference>
<keyword evidence="2" id="KW-0560">Oxidoreductase</keyword>
<evidence type="ECO:0000313" key="6">
    <source>
        <dbReference type="Proteomes" id="UP001498238"/>
    </source>
</evidence>
<dbReference type="RefSeq" id="WP_339392627.1">
    <property type="nucleotide sequence ID" value="NZ_BAAAAF010000005.1"/>
</dbReference>
<dbReference type="PRINTS" id="PR00080">
    <property type="entry name" value="SDRFAMILY"/>
</dbReference>
<sequence>MTTNDTTPEPTRTPTPTTTIPTPTIATSAPAAKDTATSATAAPGATSATATPDPASSRPARWAITGASQGFGRALTDEVLRRGHDVIAVVRSRESLDGAVAEVGDRLTVLTADLRDPDSVIELGEAIAARDVDVLVNNAGRAIVGAVEEISLGELREQLELNFFAAAALTRAVLPSMRSRSRGAIVQMSSQGGRVSFPAAGAYSASKFALEGWSEALAAEVRPLGVGVMLVEPSRFRTGFNTAHSLRTVAESGAYADTVGPARADLTAVDGKQEGDPVRAARIIVDLVEEELANRSQLPLRLPLGAEAVRRLRAAYSGNAAEVDRWAELAASADFPGMPPSRRAV</sequence>
<dbReference type="CDD" id="cd05374">
    <property type="entry name" value="17beta-HSD-like_SDR_c"/>
    <property type="match status" value="1"/>
</dbReference>
<organism evidence="5 6">
    <name type="scientific">Brevibacterium metallidurans</name>
    <dbReference type="NCBI Taxonomy" id="1482676"/>
    <lineage>
        <taxon>Bacteria</taxon>
        <taxon>Bacillati</taxon>
        <taxon>Actinomycetota</taxon>
        <taxon>Actinomycetes</taxon>
        <taxon>Micrococcales</taxon>
        <taxon>Brevibacteriaceae</taxon>
        <taxon>Brevibacterium</taxon>
    </lineage>
</organism>
<evidence type="ECO:0000256" key="1">
    <source>
        <dbReference type="ARBA" id="ARBA00006484"/>
    </source>
</evidence>
<evidence type="ECO:0000313" key="5">
    <source>
        <dbReference type="EMBL" id="GAA0035755.1"/>
    </source>
</evidence>
<keyword evidence="6" id="KW-1185">Reference proteome</keyword>
<dbReference type="SUPFAM" id="SSF51735">
    <property type="entry name" value="NAD(P)-binding Rossmann-fold domains"/>
    <property type="match status" value="1"/>
</dbReference>
<evidence type="ECO:0000256" key="2">
    <source>
        <dbReference type="ARBA" id="ARBA00023002"/>
    </source>
</evidence>
<feature type="region of interest" description="Disordered" evidence="4">
    <location>
        <begin position="1"/>
        <end position="60"/>
    </location>
</feature>
<protein>
    <submittedName>
        <fullName evidence="5">Oxidoreductase</fullName>
    </submittedName>
</protein>
<dbReference type="InterPro" id="IPR020904">
    <property type="entry name" value="Sc_DH/Rdtase_CS"/>
</dbReference>
<dbReference type="PANTHER" id="PTHR43976:SF16">
    <property type="entry name" value="SHORT-CHAIN DEHYDROGENASE_REDUCTASE FAMILY PROTEIN"/>
    <property type="match status" value="1"/>
</dbReference>
<dbReference type="InterPro" id="IPR051911">
    <property type="entry name" value="SDR_oxidoreductase"/>
</dbReference>
<reference evidence="5 6" key="1">
    <citation type="submission" date="2024-01" db="EMBL/GenBank/DDBJ databases">
        <title>Characterization of antibiotic resistant novel bacterial strains and their environmental applications.</title>
        <authorList>
            <person name="Manzoor S."/>
            <person name="Abbas S."/>
            <person name="Arshad M."/>
            <person name="Ahmed I."/>
        </authorList>
    </citation>
    <scope>NUCLEOTIDE SEQUENCE [LARGE SCALE GENOMIC DNA]</scope>
    <source>
        <strain evidence="5 6">NCCP-602</strain>
    </source>
</reference>
<dbReference type="Proteomes" id="UP001498238">
    <property type="component" value="Unassembled WGS sequence"/>
</dbReference>
<dbReference type="InterPro" id="IPR036291">
    <property type="entry name" value="NAD(P)-bd_dom_sf"/>
</dbReference>
<dbReference type="EMBL" id="BAAAAF010000005">
    <property type="protein sequence ID" value="GAA0035755.1"/>
    <property type="molecule type" value="Genomic_DNA"/>
</dbReference>
<proteinExistence type="inferred from homology"/>
<comment type="caution">
    <text evidence="5">The sequence shown here is derived from an EMBL/GenBank/DDBJ whole genome shotgun (WGS) entry which is preliminary data.</text>
</comment>
<dbReference type="PROSITE" id="PS00061">
    <property type="entry name" value="ADH_SHORT"/>
    <property type="match status" value="1"/>
</dbReference>
<dbReference type="PRINTS" id="PR00081">
    <property type="entry name" value="GDHRDH"/>
</dbReference>
<dbReference type="Pfam" id="PF00106">
    <property type="entry name" value="adh_short"/>
    <property type="match status" value="1"/>
</dbReference>
<evidence type="ECO:0000256" key="3">
    <source>
        <dbReference type="RuleBase" id="RU000363"/>
    </source>
</evidence>
<comment type="similarity">
    <text evidence="1 3">Belongs to the short-chain dehydrogenases/reductases (SDR) family.</text>
</comment>
<gene>
    <name evidence="5" type="ORF">NCCP602_17160</name>
</gene>
<name>A0ABN0SN50_9MICO</name>
<dbReference type="Gene3D" id="3.40.50.720">
    <property type="entry name" value="NAD(P)-binding Rossmann-like Domain"/>
    <property type="match status" value="1"/>
</dbReference>
<evidence type="ECO:0000256" key="4">
    <source>
        <dbReference type="SAM" id="MobiDB-lite"/>
    </source>
</evidence>